<keyword evidence="2" id="KW-1185">Reference proteome</keyword>
<evidence type="ECO:0000313" key="1">
    <source>
        <dbReference type="EMBL" id="QCE06869.1"/>
    </source>
</evidence>
<organism evidence="1 2">
    <name type="scientific">Vigna unguiculata</name>
    <name type="common">Cowpea</name>
    <dbReference type="NCBI Taxonomy" id="3917"/>
    <lineage>
        <taxon>Eukaryota</taxon>
        <taxon>Viridiplantae</taxon>
        <taxon>Streptophyta</taxon>
        <taxon>Embryophyta</taxon>
        <taxon>Tracheophyta</taxon>
        <taxon>Spermatophyta</taxon>
        <taxon>Magnoliopsida</taxon>
        <taxon>eudicotyledons</taxon>
        <taxon>Gunneridae</taxon>
        <taxon>Pentapetalae</taxon>
        <taxon>rosids</taxon>
        <taxon>fabids</taxon>
        <taxon>Fabales</taxon>
        <taxon>Fabaceae</taxon>
        <taxon>Papilionoideae</taxon>
        <taxon>50 kb inversion clade</taxon>
        <taxon>NPAAA clade</taxon>
        <taxon>indigoferoid/millettioid clade</taxon>
        <taxon>Phaseoleae</taxon>
        <taxon>Vigna</taxon>
    </lineage>
</organism>
<accession>A0A4D6N2Z3</accession>
<proteinExistence type="predicted"/>
<protein>
    <submittedName>
        <fullName evidence="1">Uncharacterized protein</fullName>
    </submittedName>
</protein>
<evidence type="ECO:0000313" key="2">
    <source>
        <dbReference type="Proteomes" id="UP000501690"/>
    </source>
</evidence>
<gene>
    <name evidence="1" type="ORF">DEO72_LG9g1883</name>
</gene>
<dbReference type="EMBL" id="CP039353">
    <property type="protein sequence ID" value="QCE06869.1"/>
    <property type="molecule type" value="Genomic_DNA"/>
</dbReference>
<reference evidence="1 2" key="1">
    <citation type="submission" date="2019-04" db="EMBL/GenBank/DDBJ databases">
        <title>An improved genome assembly and genetic linkage map for asparagus bean, Vigna unguiculata ssp. sesquipedialis.</title>
        <authorList>
            <person name="Xia Q."/>
            <person name="Zhang R."/>
            <person name="Dong Y."/>
        </authorList>
    </citation>
    <scope>NUCLEOTIDE SEQUENCE [LARGE SCALE GENOMIC DNA]</scope>
    <source>
        <tissue evidence="1">Leaf</tissue>
    </source>
</reference>
<dbReference type="Proteomes" id="UP000501690">
    <property type="component" value="Linkage Group LG9"/>
</dbReference>
<dbReference type="AlphaFoldDB" id="A0A4D6N2Z3"/>
<sequence length="50" mass="5684">MASDPCRTQKASARPTLFMLPHICMVKGEKVLKEGRTKVFIYCYYISSAL</sequence>
<name>A0A4D6N2Z3_VIGUN</name>